<reference key="1">
    <citation type="submission" date="2010-11" db="EMBL/GenBank/DDBJ databases">
        <title>The complete genome of Paludibacter propionicigenes DSM 17365.</title>
        <authorList>
            <consortium name="US DOE Joint Genome Institute (JGI-PGF)"/>
            <person name="Lucas S."/>
            <person name="Copeland A."/>
            <person name="Lapidus A."/>
            <person name="Bruce D."/>
            <person name="Goodwin L."/>
            <person name="Pitluck S."/>
            <person name="Kyrpides N."/>
            <person name="Mavromatis K."/>
            <person name="Ivanova N."/>
            <person name="Munk A.C."/>
            <person name="Brettin T."/>
            <person name="Detter J.C."/>
            <person name="Han C."/>
            <person name="Tapia R."/>
            <person name="Land M."/>
            <person name="Hauser L."/>
            <person name="Markowitz V."/>
            <person name="Cheng J.-F."/>
            <person name="Hugenholtz P."/>
            <person name="Woyke T."/>
            <person name="Wu D."/>
            <person name="Gronow S."/>
            <person name="Wellnitz S."/>
            <person name="Brambilla E."/>
            <person name="Klenk H.-P."/>
            <person name="Eisen J.A."/>
        </authorList>
    </citation>
    <scope>NUCLEOTIDE SEQUENCE</scope>
    <source>
        <strain>WB4</strain>
    </source>
</reference>
<dbReference type="RefSeq" id="WP_013446269.1">
    <property type="nucleotide sequence ID" value="NC_014734.1"/>
</dbReference>
<reference evidence="2 3" key="2">
    <citation type="journal article" date="2011" name="Stand. Genomic Sci.">
        <title>Complete genome sequence of Paludibacter propionicigenes type strain (WB4).</title>
        <authorList>
            <person name="Gronow S."/>
            <person name="Munk C."/>
            <person name="Lapidus A."/>
            <person name="Nolan M."/>
            <person name="Lucas S."/>
            <person name="Hammon N."/>
            <person name="Deshpande S."/>
            <person name="Cheng J.F."/>
            <person name="Tapia R."/>
            <person name="Han C."/>
            <person name="Goodwin L."/>
            <person name="Pitluck S."/>
            <person name="Liolios K."/>
            <person name="Ivanova N."/>
            <person name="Mavromatis K."/>
            <person name="Mikhailova N."/>
            <person name="Pati A."/>
            <person name="Chen A."/>
            <person name="Palaniappan K."/>
            <person name="Land M."/>
            <person name="Hauser L."/>
            <person name="Chang Y.J."/>
            <person name="Jeffries C.D."/>
            <person name="Brambilla E."/>
            <person name="Rohde M."/>
            <person name="Goker M."/>
            <person name="Detter J.C."/>
            <person name="Woyke T."/>
            <person name="Bristow J."/>
            <person name="Eisen J.A."/>
            <person name="Markowitz V."/>
            <person name="Hugenholtz P."/>
            <person name="Kyrpides N.C."/>
            <person name="Klenk H.P."/>
        </authorList>
    </citation>
    <scope>NUCLEOTIDE SEQUENCE [LARGE SCALE GENOMIC DNA]</scope>
    <source>
        <strain evidence="3">DSM 17365 / JCM 13257 / WB4</strain>
    </source>
</reference>
<proteinExistence type="predicted"/>
<organism evidence="2 3">
    <name type="scientific">Paludibacter propionicigenes (strain DSM 17365 / JCM 13257 / WB4)</name>
    <dbReference type="NCBI Taxonomy" id="694427"/>
    <lineage>
        <taxon>Bacteria</taxon>
        <taxon>Pseudomonadati</taxon>
        <taxon>Bacteroidota</taxon>
        <taxon>Bacteroidia</taxon>
        <taxon>Bacteroidales</taxon>
        <taxon>Paludibacteraceae</taxon>
        <taxon>Paludibacter</taxon>
    </lineage>
</organism>
<name>E4T856_PALPW</name>
<dbReference type="Proteomes" id="UP000008718">
    <property type="component" value="Chromosome"/>
</dbReference>
<dbReference type="STRING" id="694427.Palpr_2771"/>
<feature type="chain" id="PRO_5003189255" evidence="1">
    <location>
        <begin position="21"/>
        <end position="110"/>
    </location>
</feature>
<feature type="signal peptide" evidence="1">
    <location>
        <begin position="1"/>
        <end position="20"/>
    </location>
</feature>
<evidence type="ECO:0000313" key="3">
    <source>
        <dbReference type="Proteomes" id="UP000008718"/>
    </source>
</evidence>
<keyword evidence="3" id="KW-1185">Reference proteome</keyword>
<accession>E4T856</accession>
<sequence>MKKLLVLSFILFAAISSSYASGYFYFDNANPIYQEISVNETCNYSIAAHLDWVDNSNGQVILYDLTNNTTLFSYVGHDLEVGYSSSGTLGDVAVYVAMPNGYCSVIFGWW</sequence>
<keyword evidence="1" id="KW-0732">Signal</keyword>
<dbReference type="KEGG" id="ppn:Palpr_2771"/>
<dbReference type="HOGENOM" id="CLU_2168497_0_0_10"/>
<gene>
    <name evidence="2" type="ordered locus">Palpr_2771</name>
</gene>
<evidence type="ECO:0000313" key="2">
    <source>
        <dbReference type="EMBL" id="ADQ80900.1"/>
    </source>
</evidence>
<dbReference type="EMBL" id="CP002345">
    <property type="protein sequence ID" value="ADQ80900.1"/>
    <property type="molecule type" value="Genomic_DNA"/>
</dbReference>
<protein>
    <submittedName>
        <fullName evidence="2">Uncharacterized protein</fullName>
    </submittedName>
</protein>
<evidence type="ECO:0000256" key="1">
    <source>
        <dbReference type="SAM" id="SignalP"/>
    </source>
</evidence>
<dbReference type="AlphaFoldDB" id="E4T856"/>